<name>A0A8C5RNM2_LATLA</name>
<keyword evidence="2" id="KW-1185">Reference proteome</keyword>
<dbReference type="Ensembl" id="ENSLLTT00000005592.1">
    <property type="protein sequence ID" value="ENSLLTP00000005378.1"/>
    <property type="gene ID" value="ENSLLTG00000004107.1"/>
</dbReference>
<proteinExistence type="predicted"/>
<protein>
    <submittedName>
        <fullName evidence="1">Uncharacterized protein</fullName>
    </submittedName>
</protein>
<dbReference type="GeneTree" id="ENSGT01010000229342"/>
<accession>A0A8C5RNM2</accession>
<dbReference type="Proteomes" id="UP000694406">
    <property type="component" value="Unplaced"/>
</dbReference>
<evidence type="ECO:0000313" key="2">
    <source>
        <dbReference type="Proteomes" id="UP000694406"/>
    </source>
</evidence>
<organism evidence="1 2">
    <name type="scientific">Laticauda laticaudata</name>
    <name type="common">Blue-ringed sea krait</name>
    <name type="synonym">Blue-lipped sea krait</name>
    <dbReference type="NCBI Taxonomy" id="8630"/>
    <lineage>
        <taxon>Eukaryota</taxon>
        <taxon>Metazoa</taxon>
        <taxon>Chordata</taxon>
        <taxon>Craniata</taxon>
        <taxon>Vertebrata</taxon>
        <taxon>Euteleostomi</taxon>
        <taxon>Lepidosauria</taxon>
        <taxon>Squamata</taxon>
        <taxon>Bifurcata</taxon>
        <taxon>Unidentata</taxon>
        <taxon>Episquamata</taxon>
        <taxon>Toxicofera</taxon>
        <taxon>Serpentes</taxon>
        <taxon>Colubroidea</taxon>
        <taxon>Elapidae</taxon>
        <taxon>Laticaudinae</taxon>
        <taxon>Laticauda</taxon>
    </lineage>
</organism>
<reference evidence="1" key="1">
    <citation type="submission" date="2025-08" db="UniProtKB">
        <authorList>
            <consortium name="Ensembl"/>
        </authorList>
    </citation>
    <scope>IDENTIFICATION</scope>
</reference>
<evidence type="ECO:0000313" key="1">
    <source>
        <dbReference type="Ensembl" id="ENSLLTP00000005378.1"/>
    </source>
</evidence>
<reference evidence="1" key="2">
    <citation type="submission" date="2025-09" db="UniProtKB">
        <authorList>
            <consortium name="Ensembl"/>
        </authorList>
    </citation>
    <scope>IDENTIFICATION</scope>
</reference>
<dbReference type="AlphaFoldDB" id="A0A8C5RNM2"/>
<sequence length="114" mass="12959">FHLNLMTSRGRPAAQTEIIGAQKTSLQSLVGPRTISHTEPPWDLFGISPYEEGAEDKYDEAYNAWGIPPLSWLAIFRQSCCAVPCRSYQESWIAVYIWKRFGPFSPSSMNHDHL</sequence>